<evidence type="ECO:0000259" key="4">
    <source>
        <dbReference type="Pfam" id="PF13525"/>
    </source>
</evidence>
<protein>
    <submittedName>
        <fullName evidence="5">Outer membrane protein assembly factor BamD</fullName>
    </submittedName>
</protein>
<dbReference type="PROSITE" id="PS51257">
    <property type="entry name" value="PROKAR_LIPOPROTEIN"/>
    <property type="match status" value="1"/>
</dbReference>
<dbReference type="InterPro" id="IPR017689">
    <property type="entry name" value="BamD"/>
</dbReference>
<dbReference type="Gene3D" id="1.25.40.10">
    <property type="entry name" value="Tetratricopeptide repeat domain"/>
    <property type="match status" value="1"/>
</dbReference>
<evidence type="ECO:0000256" key="3">
    <source>
        <dbReference type="ARBA" id="ARBA00023237"/>
    </source>
</evidence>
<dbReference type="AlphaFoldDB" id="A0A1K2IID2"/>
<dbReference type="InterPro" id="IPR039565">
    <property type="entry name" value="BamD-like"/>
</dbReference>
<evidence type="ECO:0000313" key="5">
    <source>
        <dbReference type="EMBL" id="SFZ92159.1"/>
    </source>
</evidence>
<dbReference type="EMBL" id="FPKV01000002">
    <property type="protein sequence ID" value="SFZ92159.1"/>
    <property type="molecule type" value="Genomic_DNA"/>
</dbReference>
<keyword evidence="2" id="KW-0472">Membrane</keyword>
<dbReference type="SUPFAM" id="SSF48452">
    <property type="entry name" value="TPR-like"/>
    <property type="match status" value="1"/>
</dbReference>
<accession>A0A1K2IID2</accession>
<gene>
    <name evidence="5" type="ORF">SAMN05428642_102563</name>
</gene>
<dbReference type="RefSeq" id="WP_072401517.1">
    <property type="nucleotide sequence ID" value="NZ_FPKV01000002.1"/>
</dbReference>
<dbReference type="NCBIfam" id="TIGR03302">
    <property type="entry name" value="OM_YfiO"/>
    <property type="match status" value="1"/>
</dbReference>
<evidence type="ECO:0000256" key="2">
    <source>
        <dbReference type="ARBA" id="ARBA00023136"/>
    </source>
</evidence>
<name>A0A1K2IID2_9FLAO</name>
<keyword evidence="6" id="KW-1185">Reference proteome</keyword>
<keyword evidence="1" id="KW-0732">Signal</keyword>
<dbReference type="OrthoDB" id="9770761at2"/>
<evidence type="ECO:0000313" key="6">
    <source>
        <dbReference type="Proteomes" id="UP000182544"/>
    </source>
</evidence>
<reference evidence="5 6" key="1">
    <citation type="submission" date="2016-10" db="EMBL/GenBank/DDBJ databases">
        <authorList>
            <person name="de Groot N.N."/>
        </authorList>
    </citation>
    <scope>NUCLEOTIDE SEQUENCE [LARGE SCALE GENOMIC DNA]</scope>
    <source>
        <strain evidence="5 6">DSM 18180</strain>
    </source>
</reference>
<sequence>MKNFFYILITLTILTSCSEYQKALKSEDIAVKFKLGEDLYNEGKFAKANRLFAQIVPSYRGKPQAEKLMYLYSNSFYQMKDYYVAGYQFERFASSYPSSEKLEEASFFSAKSYYMLSPVYSKDQKETKDAIEKLQEFINLFPDSQYAEEANKLVQELDFKLEKKAFEIAKQYKEIAPGYTKDFNAAIKSFDNFLFDFPGSSLREDAMFYKLDAMYQQAMNSVEYKNTIQEGLLYLKKDRLENAKEFSNTFKKTFTNSKYIETVNEMSGTIEEELQNYSTKS</sequence>
<feature type="domain" description="Outer membrane lipoprotein BamD-like" evidence="4">
    <location>
        <begin position="33"/>
        <end position="221"/>
    </location>
</feature>
<keyword evidence="3" id="KW-0998">Cell outer membrane</keyword>
<organism evidence="5 6">
    <name type="scientific">Flaviramulus basaltis</name>
    <dbReference type="NCBI Taxonomy" id="369401"/>
    <lineage>
        <taxon>Bacteria</taxon>
        <taxon>Pseudomonadati</taxon>
        <taxon>Bacteroidota</taxon>
        <taxon>Flavobacteriia</taxon>
        <taxon>Flavobacteriales</taxon>
        <taxon>Flavobacteriaceae</taxon>
        <taxon>Flaviramulus</taxon>
    </lineage>
</organism>
<evidence type="ECO:0000256" key="1">
    <source>
        <dbReference type="ARBA" id="ARBA00022729"/>
    </source>
</evidence>
<dbReference type="Pfam" id="PF13525">
    <property type="entry name" value="YfiO"/>
    <property type="match status" value="1"/>
</dbReference>
<dbReference type="InterPro" id="IPR011990">
    <property type="entry name" value="TPR-like_helical_dom_sf"/>
</dbReference>
<proteinExistence type="predicted"/>
<dbReference type="Proteomes" id="UP000182544">
    <property type="component" value="Unassembled WGS sequence"/>
</dbReference>
<dbReference type="STRING" id="369401.SAMN05428642_102563"/>